<keyword evidence="2" id="KW-1185">Reference proteome</keyword>
<evidence type="ECO:0008006" key="3">
    <source>
        <dbReference type="Google" id="ProtNLM"/>
    </source>
</evidence>
<gene>
    <name evidence="1" type="ORF">BU676_11275</name>
</gene>
<dbReference type="Proteomes" id="UP000242008">
    <property type="component" value="Unassembled WGS sequence"/>
</dbReference>
<comment type="caution">
    <text evidence="1">The sequence shown here is derived from an EMBL/GenBank/DDBJ whole genome shotgun (WGS) entry which is preliminary data.</text>
</comment>
<protein>
    <recommendedName>
        <fullName evidence="3">ParB/Sulfiredoxin domain-containing protein</fullName>
    </recommendedName>
</protein>
<dbReference type="SUPFAM" id="SSF110849">
    <property type="entry name" value="ParB/Sulfiredoxin"/>
    <property type="match status" value="1"/>
</dbReference>
<dbReference type="CDD" id="cd16387">
    <property type="entry name" value="ParB_N_Srx"/>
    <property type="match status" value="1"/>
</dbReference>
<organism evidence="1 2">
    <name type="scientific">Staphylococcus chromogenes</name>
    <name type="common">Staphylococcus hyicus subsp. chromogenes</name>
    <dbReference type="NCBI Taxonomy" id="46126"/>
    <lineage>
        <taxon>Bacteria</taxon>
        <taxon>Bacillati</taxon>
        <taxon>Bacillota</taxon>
        <taxon>Bacilli</taxon>
        <taxon>Bacillales</taxon>
        <taxon>Staphylococcaceae</taxon>
        <taxon>Staphylococcus</taxon>
    </lineage>
</organism>
<accession>A0ABX5I7D3</accession>
<evidence type="ECO:0000313" key="1">
    <source>
        <dbReference type="EMBL" id="PTG67879.1"/>
    </source>
</evidence>
<dbReference type="RefSeq" id="WP_107372880.1">
    <property type="nucleotide sequence ID" value="NZ_PZAO01000039.1"/>
</dbReference>
<name>A0ABX5I7D3_STACR</name>
<sequence length="256" mass="29739">MYNRPLYVNNLKTDMTYQSPVKESQVKKIVRNFDPKKLHTIVVNKRENGLFYIIDGQHRVEALKELGMPMIEATIHEGLTLEEEAEMYYGINDRPSKTPNMKGKSSLAFKNPDAVEIDEAVTEVGLKIDYDKKKGGSDGYLVAYASLQDIHKKYGKEFLEVVLFTIRKSFGTEARFYQAYILRGLAQFISKYGRQIDFNHLTNRLNELGFDKFLQEVNKHRAAFSTKKECLPIALVDIYNKRKHKKNQLDKRMLFI</sequence>
<reference evidence="1 2" key="1">
    <citation type="journal article" date="2016" name="Front. Microbiol.">
        <title>Comprehensive Phylogenetic Analysis of Bovine Non-aureus Staphylococci Species Based on Whole-Genome Sequencing.</title>
        <authorList>
            <person name="Naushad S."/>
            <person name="Barkema H.W."/>
            <person name="Luby C."/>
            <person name="Condas L.A."/>
            <person name="Nobrega D.B."/>
            <person name="Carson D.A."/>
            <person name="De Buck J."/>
        </authorList>
    </citation>
    <scope>NUCLEOTIDE SEQUENCE [LARGE SCALE GENOMIC DNA]</scope>
    <source>
        <strain evidence="1 2">SNUC 1363</strain>
    </source>
</reference>
<dbReference type="InterPro" id="IPR036086">
    <property type="entry name" value="ParB/Sulfiredoxin_sf"/>
</dbReference>
<dbReference type="Pfam" id="PF20188">
    <property type="entry name" value="DUF6551"/>
    <property type="match status" value="1"/>
</dbReference>
<evidence type="ECO:0000313" key="2">
    <source>
        <dbReference type="Proteomes" id="UP000242008"/>
    </source>
</evidence>
<dbReference type="Gene3D" id="3.90.1530.10">
    <property type="entry name" value="Conserved hypothetical protein from pyrococcus furiosus pfu- 392566-001, ParB domain"/>
    <property type="match status" value="1"/>
</dbReference>
<dbReference type="EMBL" id="PZAO01000039">
    <property type="protein sequence ID" value="PTG67879.1"/>
    <property type="molecule type" value="Genomic_DNA"/>
</dbReference>
<proteinExistence type="predicted"/>
<dbReference type="InterPro" id="IPR046681">
    <property type="entry name" value="DUF6551"/>
</dbReference>